<name>A0A9D4VN21_PEA</name>
<proteinExistence type="predicted"/>
<dbReference type="Gramene" id="Psat07G0273800-T1">
    <property type="protein sequence ID" value="KAI5386312.1"/>
    <property type="gene ID" value="KIW84_072738"/>
</dbReference>
<keyword evidence="2" id="KW-1185">Reference proteome</keyword>
<reference evidence="1 2" key="1">
    <citation type="journal article" date="2022" name="Nat. Genet.">
        <title>Improved pea reference genome and pan-genome highlight genomic features and evolutionary characteristics.</title>
        <authorList>
            <person name="Yang T."/>
            <person name="Liu R."/>
            <person name="Luo Y."/>
            <person name="Hu S."/>
            <person name="Wang D."/>
            <person name="Wang C."/>
            <person name="Pandey M.K."/>
            <person name="Ge S."/>
            <person name="Xu Q."/>
            <person name="Li N."/>
            <person name="Li G."/>
            <person name="Huang Y."/>
            <person name="Saxena R.K."/>
            <person name="Ji Y."/>
            <person name="Li M."/>
            <person name="Yan X."/>
            <person name="He Y."/>
            <person name="Liu Y."/>
            <person name="Wang X."/>
            <person name="Xiang C."/>
            <person name="Varshney R.K."/>
            <person name="Ding H."/>
            <person name="Gao S."/>
            <person name="Zong X."/>
        </authorList>
    </citation>
    <scope>NUCLEOTIDE SEQUENCE [LARGE SCALE GENOMIC DNA]</scope>
    <source>
        <strain evidence="1 2">cv. Zhongwan 6</strain>
    </source>
</reference>
<dbReference type="AlphaFoldDB" id="A0A9D4VN21"/>
<comment type="caution">
    <text evidence="1">The sequence shown here is derived from an EMBL/GenBank/DDBJ whole genome shotgun (WGS) entry which is preliminary data.</text>
</comment>
<dbReference type="EMBL" id="JAMSHJ010000007">
    <property type="protein sequence ID" value="KAI5386312.1"/>
    <property type="molecule type" value="Genomic_DNA"/>
</dbReference>
<organism evidence="1 2">
    <name type="scientific">Pisum sativum</name>
    <name type="common">Garden pea</name>
    <name type="synonym">Lathyrus oleraceus</name>
    <dbReference type="NCBI Taxonomy" id="3888"/>
    <lineage>
        <taxon>Eukaryota</taxon>
        <taxon>Viridiplantae</taxon>
        <taxon>Streptophyta</taxon>
        <taxon>Embryophyta</taxon>
        <taxon>Tracheophyta</taxon>
        <taxon>Spermatophyta</taxon>
        <taxon>Magnoliopsida</taxon>
        <taxon>eudicotyledons</taxon>
        <taxon>Gunneridae</taxon>
        <taxon>Pentapetalae</taxon>
        <taxon>rosids</taxon>
        <taxon>fabids</taxon>
        <taxon>Fabales</taxon>
        <taxon>Fabaceae</taxon>
        <taxon>Papilionoideae</taxon>
        <taxon>50 kb inversion clade</taxon>
        <taxon>NPAAA clade</taxon>
        <taxon>Hologalegina</taxon>
        <taxon>IRL clade</taxon>
        <taxon>Fabeae</taxon>
        <taxon>Lathyrus</taxon>
    </lineage>
</organism>
<dbReference type="Proteomes" id="UP001058974">
    <property type="component" value="Chromosome 7"/>
</dbReference>
<evidence type="ECO:0000313" key="2">
    <source>
        <dbReference type="Proteomes" id="UP001058974"/>
    </source>
</evidence>
<gene>
    <name evidence="1" type="ORF">KIW84_072738</name>
</gene>
<sequence length="357" mass="40424">MTTAANSKKNDLPISIFVKLDIKIFLLWRSLVLPIIRGCKIDGYMIGSKECPQEFIIVVDSSKTKNPSFEEWVTDDKMLLGWLLNSMTTDVATQLMHYEISKQLSDEAQSLAGAHSKSQITYLKYEFHDLIIQILNGLDSNYNPIVVKLLDQSSLTWLDLQAQLLAFESMLNQLNNITNMSLNASANVVNKAEYKGNKFNSNTRNSNRKGSNFRGYRGGKGIGRMFKPTCQVCNKTVFDVDCYFVKDKMTRKALLRGILKDISYQLSGSDNQSNDPCAYISIKERWHRKLGHPNNKVMTTNETEATVIQDNISPTASIDTQQQLIIQDEGDSINVDENNIEIMALNEETIEIRNNNN</sequence>
<protein>
    <submittedName>
        <fullName evidence="1">Uncharacterized protein</fullName>
    </submittedName>
</protein>
<dbReference type="PANTHER" id="PTHR47481:SF22">
    <property type="entry name" value="RETROTRANSPOSON GAG DOMAIN-CONTAINING PROTEIN"/>
    <property type="match status" value="1"/>
</dbReference>
<evidence type="ECO:0000313" key="1">
    <source>
        <dbReference type="EMBL" id="KAI5386312.1"/>
    </source>
</evidence>
<dbReference type="PANTHER" id="PTHR47481">
    <property type="match status" value="1"/>
</dbReference>
<accession>A0A9D4VN21</accession>